<evidence type="ECO:0000313" key="4">
    <source>
        <dbReference type="Proteomes" id="UP000295280"/>
    </source>
</evidence>
<dbReference type="InterPro" id="IPR036291">
    <property type="entry name" value="NAD(P)-bd_dom_sf"/>
</dbReference>
<protein>
    <submittedName>
        <fullName evidence="3">NAD-dependent epimerase/dehydratase family protein</fullName>
    </submittedName>
</protein>
<dbReference type="Proteomes" id="UP000295280">
    <property type="component" value="Unassembled WGS sequence"/>
</dbReference>
<proteinExistence type="inferred from homology"/>
<name>A0A9Q8CLP4_9STAP</name>
<gene>
    <name evidence="3" type="ORF">ERX40_01365</name>
</gene>
<reference evidence="3 4" key="1">
    <citation type="submission" date="2019-01" db="EMBL/GenBank/DDBJ databases">
        <title>Draft genome sequences of the type strains of six Macrococcus species.</title>
        <authorList>
            <person name="Mazhar S."/>
            <person name="Altermann E."/>
            <person name="Hill C."/>
            <person name="Mcauliffe O."/>
        </authorList>
    </citation>
    <scope>NUCLEOTIDE SEQUENCE [LARGE SCALE GENOMIC DNA]</scope>
    <source>
        <strain evidence="3 4">ATCC 51828</strain>
    </source>
</reference>
<dbReference type="InterPro" id="IPR001509">
    <property type="entry name" value="Epimerase_deHydtase"/>
</dbReference>
<evidence type="ECO:0000313" key="3">
    <source>
        <dbReference type="EMBL" id="TDM03841.1"/>
    </source>
</evidence>
<feature type="domain" description="NAD-dependent epimerase/dehydratase" evidence="2">
    <location>
        <begin position="3"/>
        <end position="242"/>
    </location>
</feature>
<dbReference type="RefSeq" id="WP_133416704.1">
    <property type="nucleotide sequence ID" value="NZ_SCWD01000001.1"/>
</dbReference>
<dbReference type="AlphaFoldDB" id="A0A9Q8CLP4"/>
<sequence length="309" mass="35257">MKMLITGGAGFIGSHVCEFYAQRNYEIFVVDNLSSSNLENIMHIENLTFYQKDVSDCDFMEQLIKEHDFDYVIHLAALVSVAESIAHPKISLKNNLEASLNLLINLRKHSKKLKKALFASSAAVYGNLEKLPKAPEDQVLPQSPYAIDKYAAERNFIIFNELFGLPTTVLRFFNVYGERQNDSSPYSGVISIMLHKFKHDEKFIFFGDGTQTRDFVYIADVIQAINLVLMHEEATGEVYNVGTGHQTSLKEIFDVFSEISKIDLEFEHQDARKGDIKYSYAEIDKLSHLGYTPQFDIHSGLNNLYKKMQ</sequence>
<dbReference type="OrthoDB" id="9801785at2"/>
<evidence type="ECO:0000256" key="1">
    <source>
        <dbReference type="ARBA" id="ARBA00007637"/>
    </source>
</evidence>
<dbReference type="Gene3D" id="3.40.50.720">
    <property type="entry name" value="NAD(P)-binding Rossmann-like Domain"/>
    <property type="match status" value="1"/>
</dbReference>
<comment type="similarity">
    <text evidence="1">Belongs to the NAD(P)-dependent epimerase/dehydratase family.</text>
</comment>
<evidence type="ECO:0000259" key="2">
    <source>
        <dbReference type="Pfam" id="PF01370"/>
    </source>
</evidence>
<keyword evidence="4" id="KW-1185">Reference proteome</keyword>
<dbReference type="EMBL" id="SCWD01000001">
    <property type="protein sequence ID" value="TDM03841.1"/>
    <property type="molecule type" value="Genomic_DNA"/>
</dbReference>
<comment type="caution">
    <text evidence="3">The sequence shown here is derived from an EMBL/GenBank/DDBJ whole genome shotgun (WGS) entry which is preliminary data.</text>
</comment>
<accession>A0A9Q8CLP4</accession>
<organism evidence="3 4">
    <name type="scientific">Macrococcus carouselicus</name>
    <dbReference type="NCBI Taxonomy" id="69969"/>
    <lineage>
        <taxon>Bacteria</taxon>
        <taxon>Bacillati</taxon>
        <taxon>Bacillota</taxon>
        <taxon>Bacilli</taxon>
        <taxon>Bacillales</taxon>
        <taxon>Staphylococcaceae</taxon>
        <taxon>Macrococcus</taxon>
    </lineage>
</organism>
<dbReference type="Pfam" id="PF01370">
    <property type="entry name" value="Epimerase"/>
    <property type="match status" value="1"/>
</dbReference>
<dbReference type="PANTHER" id="PTHR43000">
    <property type="entry name" value="DTDP-D-GLUCOSE 4,6-DEHYDRATASE-RELATED"/>
    <property type="match status" value="1"/>
</dbReference>
<dbReference type="SUPFAM" id="SSF51735">
    <property type="entry name" value="NAD(P)-binding Rossmann-fold domains"/>
    <property type="match status" value="1"/>
</dbReference>